<evidence type="ECO:0000313" key="2">
    <source>
        <dbReference type="Proteomes" id="UP000468388"/>
    </source>
</evidence>
<keyword evidence="2" id="KW-1185">Reference proteome</keyword>
<comment type="caution">
    <text evidence="1">The sequence shown here is derived from an EMBL/GenBank/DDBJ whole genome shotgun (WGS) entry which is preliminary data.</text>
</comment>
<organism evidence="1 2">
    <name type="scientific">Chitinophaga oryziterrae</name>
    <dbReference type="NCBI Taxonomy" id="1031224"/>
    <lineage>
        <taxon>Bacteria</taxon>
        <taxon>Pseudomonadati</taxon>
        <taxon>Bacteroidota</taxon>
        <taxon>Chitinophagia</taxon>
        <taxon>Chitinophagales</taxon>
        <taxon>Chitinophagaceae</taxon>
        <taxon>Chitinophaga</taxon>
    </lineage>
</organism>
<protein>
    <submittedName>
        <fullName evidence="1">Uncharacterized protein</fullName>
    </submittedName>
</protein>
<name>A0A6N8J6M1_9BACT</name>
<dbReference type="Pfam" id="PF19781">
    <property type="entry name" value="DUF6266"/>
    <property type="match status" value="1"/>
</dbReference>
<dbReference type="OrthoDB" id="648163at2"/>
<reference evidence="1 2" key="1">
    <citation type="submission" date="2019-12" db="EMBL/GenBank/DDBJ databases">
        <title>The draft genomic sequence of strain Chitinophaga oryziterrae JCM 16595.</title>
        <authorList>
            <person name="Zhang X."/>
        </authorList>
    </citation>
    <scope>NUCLEOTIDE SEQUENCE [LARGE SCALE GENOMIC DNA]</scope>
    <source>
        <strain evidence="1 2">JCM 16595</strain>
    </source>
</reference>
<accession>A0A6N8J6M1</accession>
<dbReference type="Proteomes" id="UP000468388">
    <property type="component" value="Unassembled WGS sequence"/>
</dbReference>
<proteinExistence type="predicted"/>
<dbReference type="RefSeq" id="WP_157298885.1">
    <property type="nucleotide sequence ID" value="NZ_BAAAZB010000005.1"/>
</dbReference>
<dbReference type="AlphaFoldDB" id="A0A6N8J6M1"/>
<dbReference type="EMBL" id="WRXO01000001">
    <property type="protein sequence ID" value="MVT40258.1"/>
    <property type="molecule type" value="Genomic_DNA"/>
</dbReference>
<evidence type="ECO:0000313" key="1">
    <source>
        <dbReference type="EMBL" id="MVT40258.1"/>
    </source>
</evidence>
<dbReference type="InterPro" id="IPR046233">
    <property type="entry name" value="DUF6266"/>
</dbReference>
<gene>
    <name evidence="1" type="ORF">GO495_06670</name>
</gene>
<sequence length="211" mass="23580">MARLINGILGSFSGAIGPVEGYMLKGALIIRSRKQMTHKPPSIKQLSCREKITRINEFLSACIEFVKVGFAWVAKDKRYSAYNAAVAYQIKHAFTGTYPDLEIDYSQVRVSAGPLSTDGIHPNVVKQGNELRFTWTPDLSYEHSTDHVMLLAYSPFLQRSVYNLCGAKRNTGNETLVLPVEFIEAGEIETYLSFKTENGITCTDSLYLGRL</sequence>